<evidence type="ECO:0000313" key="3">
    <source>
        <dbReference type="Proteomes" id="UP001362999"/>
    </source>
</evidence>
<feature type="transmembrane region" description="Helical" evidence="1">
    <location>
        <begin position="41"/>
        <end position="68"/>
    </location>
</feature>
<comment type="caution">
    <text evidence="2">The sequence shown here is derived from an EMBL/GenBank/DDBJ whole genome shotgun (WGS) entry which is preliminary data.</text>
</comment>
<accession>A0AAW0AXZ0</accession>
<organism evidence="2 3">
    <name type="scientific">Favolaschia claudopus</name>
    <dbReference type="NCBI Taxonomy" id="2862362"/>
    <lineage>
        <taxon>Eukaryota</taxon>
        <taxon>Fungi</taxon>
        <taxon>Dikarya</taxon>
        <taxon>Basidiomycota</taxon>
        <taxon>Agaricomycotina</taxon>
        <taxon>Agaricomycetes</taxon>
        <taxon>Agaricomycetidae</taxon>
        <taxon>Agaricales</taxon>
        <taxon>Marasmiineae</taxon>
        <taxon>Mycenaceae</taxon>
        <taxon>Favolaschia</taxon>
    </lineage>
</organism>
<keyword evidence="1" id="KW-0472">Membrane</keyword>
<evidence type="ECO:0000256" key="1">
    <source>
        <dbReference type="SAM" id="Phobius"/>
    </source>
</evidence>
<dbReference type="AlphaFoldDB" id="A0AAW0AXZ0"/>
<reference evidence="2 3" key="1">
    <citation type="journal article" date="2024" name="J Genomics">
        <title>Draft genome sequencing and assembly of Favolaschia claudopus CIRM-BRFM 2984 isolated from oak limbs.</title>
        <authorList>
            <person name="Navarro D."/>
            <person name="Drula E."/>
            <person name="Chaduli D."/>
            <person name="Cazenave R."/>
            <person name="Ahrendt S."/>
            <person name="Wang J."/>
            <person name="Lipzen A."/>
            <person name="Daum C."/>
            <person name="Barry K."/>
            <person name="Grigoriev I.V."/>
            <person name="Favel A."/>
            <person name="Rosso M.N."/>
            <person name="Martin F."/>
        </authorList>
    </citation>
    <scope>NUCLEOTIDE SEQUENCE [LARGE SCALE GENOMIC DNA]</scope>
    <source>
        <strain evidence="2 3">CIRM-BRFM 2984</strain>
    </source>
</reference>
<sequence>MSTTLPASWHQYLSRSELNYRAVTDYLKESYQAYPFATTTLVLFVVTSFVPVTTLLALTAFALCAILAGSLSVLIGAVLGLVVVLSTTLLSSVIAGLLAAGVLGIRDQVLVHSEGPNVNTDSIIHNPTRRLATVMRMVNHNISSTLQFLNRRHWTIRVLSVVLAVDFIARTLLGADILHPIPSYPLVRPIFAVPWFIVHRINVGDLTFVLKVLTKPFPLFGWKVFIIVCPLYGTIILAPLHGVIVRLAILLSRSALRVMGSESLNLKKLYHSQLAVHGPTARAFLHNILAAIIAFLQKELANIDAAHGRTENNVQSSISESVVISSLS</sequence>
<dbReference type="EMBL" id="JAWWNJ010000047">
    <property type="protein sequence ID" value="KAK7017605.1"/>
    <property type="molecule type" value="Genomic_DNA"/>
</dbReference>
<protein>
    <submittedName>
        <fullName evidence="2">Uncharacterized protein</fullName>
    </submittedName>
</protein>
<feature type="transmembrane region" description="Helical" evidence="1">
    <location>
        <begin position="74"/>
        <end position="103"/>
    </location>
</feature>
<keyword evidence="1" id="KW-1133">Transmembrane helix</keyword>
<gene>
    <name evidence="2" type="ORF">R3P38DRAFT_1308978</name>
</gene>
<evidence type="ECO:0000313" key="2">
    <source>
        <dbReference type="EMBL" id="KAK7017605.1"/>
    </source>
</evidence>
<proteinExistence type="predicted"/>
<dbReference type="Proteomes" id="UP001362999">
    <property type="component" value="Unassembled WGS sequence"/>
</dbReference>
<feature type="transmembrane region" description="Helical" evidence="1">
    <location>
        <begin position="224"/>
        <end position="249"/>
    </location>
</feature>
<keyword evidence="1" id="KW-0812">Transmembrane</keyword>
<keyword evidence="3" id="KW-1185">Reference proteome</keyword>
<name>A0AAW0AXZ0_9AGAR</name>